<name>A0A380FYS4_9STAP</name>
<evidence type="ECO:0000313" key="12">
    <source>
        <dbReference type="Proteomes" id="UP000297598"/>
    </source>
</evidence>
<evidence type="ECO:0000259" key="8">
    <source>
        <dbReference type="PROSITE" id="PS50846"/>
    </source>
</evidence>
<evidence type="ECO:0000256" key="4">
    <source>
        <dbReference type="ARBA" id="ARBA00022723"/>
    </source>
</evidence>
<dbReference type="PROSITE" id="PS01047">
    <property type="entry name" value="HMA_1"/>
    <property type="match status" value="1"/>
</dbReference>
<dbReference type="Pfam" id="PF00403">
    <property type="entry name" value="HMA"/>
    <property type="match status" value="1"/>
</dbReference>
<comment type="function">
    <text evidence="7">Chaperone that serves for the intracellular sequestration and transport of Cu(+). Delivers Cu(+) to the copper-exporting P-type ATPase A (CopA).</text>
</comment>
<gene>
    <name evidence="9" type="primary">copZ</name>
    <name evidence="10" type="ORF">BJR09_04495</name>
    <name evidence="9" type="ORF">NCTC13830_00465</name>
</gene>
<feature type="domain" description="HMA" evidence="8">
    <location>
        <begin position="2"/>
        <end position="68"/>
    </location>
</feature>
<dbReference type="GO" id="GO:0005737">
    <property type="term" value="C:cytoplasm"/>
    <property type="evidence" value="ECO:0007669"/>
    <property type="project" value="UniProtKB-SubCell"/>
</dbReference>
<dbReference type="PANTHER" id="PTHR46594:SF4">
    <property type="entry name" value="P-TYPE CATION-TRANSPORTING ATPASE"/>
    <property type="match status" value="1"/>
</dbReference>
<evidence type="ECO:0000256" key="5">
    <source>
        <dbReference type="ARBA" id="ARBA00023008"/>
    </source>
</evidence>
<dbReference type="InterPro" id="IPR036163">
    <property type="entry name" value="HMA_dom_sf"/>
</dbReference>
<dbReference type="PRINTS" id="PR00946">
    <property type="entry name" value="HGSCAVENGER"/>
</dbReference>
<dbReference type="NCBIfam" id="TIGR00003">
    <property type="entry name" value="copper ion binding protein"/>
    <property type="match status" value="1"/>
</dbReference>
<dbReference type="NCBIfam" id="NF033795">
    <property type="entry name" value="chaper_CopZ_Bs"/>
    <property type="match status" value="1"/>
</dbReference>
<sequence>MINDVIKVDGMSCDHCRNTIESALAKINGVRSAEVDLDKNEVRVDYDDNKVSMKEMKDAIEDQGYDVK</sequence>
<dbReference type="InterPro" id="IPR049740">
    <property type="entry name" value="CopZ"/>
</dbReference>
<keyword evidence="3" id="KW-0963">Cytoplasm</keyword>
<keyword evidence="5" id="KW-0186">Copper</keyword>
<dbReference type="AlphaFoldDB" id="A0A380FYS4"/>
<dbReference type="PROSITE" id="PS50846">
    <property type="entry name" value="HMA_2"/>
    <property type="match status" value="1"/>
</dbReference>
<dbReference type="EMBL" id="UHDO01000001">
    <property type="protein sequence ID" value="SUM42941.1"/>
    <property type="molecule type" value="Genomic_DNA"/>
</dbReference>
<evidence type="ECO:0000256" key="2">
    <source>
        <dbReference type="ARBA" id="ARBA00015313"/>
    </source>
</evidence>
<dbReference type="InterPro" id="IPR006122">
    <property type="entry name" value="HMA_Cu_ion-bd"/>
</dbReference>
<dbReference type="InterPro" id="IPR006121">
    <property type="entry name" value="HMA_dom"/>
</dbReference>
<dbReference type="Gene3D" id="3.30.70.100">
    <property type="match status" value="1"/>
</dbReference>
<reference evidence="9 11" key="1">
    <citation type="submission" date="2018-06" db="EMBL/GenBank/DDBJ databases">
        <authorList>
            <consortium name="Pathogen Informatics"/>
            <person name="Doyle S."/>
        </authorList>
    </citation>
    <scope>NUCLEOTIDE SEQUENCE [LARGE SCALE GENOMIC DNA]</scope>
    <source>
        <strain evidence="9 11">NCTC13830</strain>
    </source>
</reference>
<dbReference type="EMBL" id="SRLS01000005">
    <property type="protein sequence ID" value="TGE18194.1"/>
    <property type="molecule type" value="Genomic_DNA"/>
</dbReference>
<dbReference type="InterPro" id="IPR017969">
    <property type="entry name" value="Heavy-metal-associated_CS"/>
</dbReference>
<comment type="subcellular location">
    <subcellularLocation>
        <location evidence="1">Cytoplasm</location>
    </subcellularLocation>
</comment>
<dbReference type="PANTHER" id="PTHR46594">
    <property type="entry name" value="P-TYPE CATION-TRANSPORTING ATPASE"/>
    <property type="match status" value="1"/>
</dbReference>
<dbReference type="CDD" id="cd00371">
    <property type="entry name" value="HMA"/>
    <property type="match status" value="1"/>
</dbReference>
<dbReference type="Proteomes" id="UP000297598">
    <property type="component" value="Unassembled WGS sequence"/>
</dbReference>
<evidence type="ECO:0000313" key="9">
    <source>
        <dbReference type="EMBL" id="SUM42941.1"/>
    </source>
</evidence>
<evidence type="ECO:0000256" key="6">
    <source>
        <dbReference type="ARBA" id="ARBA00023186"/>
    </source>
</evidence>
<evidence type="ECO:0000256" key="1">
    <source>
        <dbReference type="ARBA" id="ARBA00004496"/>
    </source>
</evidence>
<proteinExistence type="predicted"/>
<organism evidence="9 11">
    <name type="scientific">Staphylococcus petrasii</name>
    <dbReference type="NCBI Taxonomy" id="1276936"/>
    <lineage>
        <taxon>Bacteria</taxon>
        <taxon>Bacillati</taxon>
        <taxon>Bacillota</taxon>
        <taxon>Bacilli</taxon>
        <taxon>Bacillales</taxon>
        <taxon>Staphylococcaceae</taxon>
        <taxon>Staphylococcus</taxon>
    </lineage>
</organism>
<dbReference type="RefSeq" id="WP_103298111.1">
    <property type="nucleotide sequence ID" value="NZ_AP040368.1"/>
</dbReference>
<keyword evidence="12" id="KW-1185">Reference proteome</keyword>
<reference evidence="10 12" key="2">
    <citation type="submission" date="2019-04" db="EMBL/GenBank/DDBJ databases">
        <title>Genomic characterization of Staphylococcus petrasii strains.</title>
        <authorList>
            <person name="Vrbovska V."/>
            <person name="Kovarovic V."/>
            <person name="Maslanova I."/>
            <person name="Indrakova A."/>
            <person name="Petras P."/>
            <person name="Sedo O."/>
            <person name="Svec P."/>
            <person name="Fisarova L."/>
            <person name="Sedlacek I."/>
            <person name="Doskar J."/>
            <person name="Pantucek R."/>
        </authorList>
    </citation>
    <scope>NUCLEOTIDE SEQUENCE [LARGE SCALE GENOMIC DNA]</scope>
    <source>
        <strain evidence="10 12">P5404</strain>
    </source>
</reference>
<accession>A0A380FYS4</accession>
<dbReference type="InterPro" id="IPR001802">
    <property type="entry name" value="MerP/CopZ"/>
</dbReference>
<dbReference type="OrthoDB" id="9813965at2"/>
<keyword evidence="6" id="KW-0143">Chaperone</keyword>
<evidence type="ECO:0000313" key="11">
    <source>
        <dbReference type="Proteomes" id="UP000254047"/>
    </source>
</evidence>
<dbReference type="GeneID" id="48901232"/>
<protein>
    <recommendedName>
        <fullName evidence="2">Copper chaperone CopZ</fullName>
    </recommendedName>
</protein>
<dbReference type="SUPFAM" id="SSF55008">
    <property type="entry name" value="HMA, heavy metal-associated domain"/>
    <property type="match status" value="1"/>
</dbReference>
<evidence type="ECO:0000256" key="7">
    <source>
        <dbReference type="ARBA" id="ARBA00025138"/>
    </source>
</evidence>
<keyword evidence="4" id="KW-0479">Metal-binding</keyword>
<evidence type="ECO:0000313" key="10">
    <source>
        <dbReference type="EMBL" id="TGE18194.1"/>
    </source>
</evidence>
<dbReference type="FunFam" id="3.30.70.100:FF:000005">
    <property type="entry name" value="Copper-exporting P-type ATPase A"/>
    <property type="match status" value="1"/>
</dbReference>
<dbReference type="Proteomes" id="UP000254047">
    <property type="component" value="Unassembled WGS sequence"/>
</dbReference>
<dbReference type="GO" id="GO:0005507">
    <property type="term" value="F:copper ion binding"/>
    <property type="evidence" value="ECO:0007669"/>
    <property type="project" value="InterPro"/>
</dbReference>
<evidence type="ECO:0000256" key="3">
    <source>
        <dbReference type="ARBA" id="ARBA00022490"/>
    </source>
</evidence>
<accession>A0A5F1B1N2</accession>